<proteinExistence type="predicted"/>
<feature type="compositionally biased region" description="Basic and acidic residues" evidence="1">
    <location>
        <begin position="289"/>
        <end position="298"/>
    </location>
</feature>
<accession>A0A0F9X9M7</accession>
<dbReference type="EMBL" id="LAZR01000129">
    <property type="protein sequence ID" value="KKN88293.1"/>
    <property type="molecule type" value="Genomic_DNA"/>
</dbReference>
<feature type="compositionally biased region" description="Acidic residues" evidence="1">
    <location>
        <begin position="369"/>
        <end position="402"/>
    </location>
</feature>
<dbReference type="GO" id="GO:0003697">
    <property type="term" value="F:single-stranded DNA binding"/>
    <property type="evidence" value="ECO:0007669"/>
    <property type="project" value="InterPro"/>
</dbReference>
<feature type="compositionally biased region" description="Basic residues" evidence="1">
    <location>
        <begin position="262"/>
        <end position="272"/>
    </location>
</feature>
<feature type="compositionally biased region" description="Acidic residues" evidence="1">
    <location>
        <begin position="332"/>
        <end position="344"/>
    </location>
</feature>
<feature type="region of interest" description="Disordered" evidence="1">
    <location>
        <begin position="244"/>
        <end position="402"/>
    </location>
</feature>
<feature type="compositionally biased region" description="Acidic residues" evidence="1">
    <location>
        <begin position="244"/>
        <end position="256"/>
    </location>
</feature>
<evidence type="ECO:0000256" key="1">
    <source>
        <dbReference type="SAM" id="MobiDB-lite"/>
    </source>
</evidence>
<feature type="compositionally biased region" description="Basic and acidic residues" evidence="1">
    <location>
        <begin position="321"/>
        <end position="331"/>
    </location>
</feature>
<sequence length="402" mass="46261">MVSRKQKKKDRKRVSAKRRREEHQSGFTGTSIKLPEDTTFFQIEKAGVRRFDVVPYEVGEDAGNPHADSGEKYFERTFYTHRIGAESKPYICPLKTFKRPCPVCVERGKLAQDPDNSKELISALLPKERQLWNVFDRENPEEGVQIWDYSYHLFGKQLDAKLDHADEEDEYDYFADPEDGFTLKVGFSKKSGGGYNWNEATDIEFKNRKEPLSKEIIDAAHDLDSLLVVESYDILKKVFFEMGDDDDGDGDEEEDEKEKPPKEKKRRSKKEKKKETMTAEEAGLEVGDEVTHKEHEEWGTCDITKISGDDTPITIEDEDGEEHRAIGVEDLEKVEDDPEPNPEPEPEKKKGRGKKGKGKDKKEKKPDPVDDDADGDVDDQDIDEAEENWDDDDDEDWDEDDD</sequence>
<feature type="compositionally biased region" description="Basic residues" evidence="1">
    <location>
        <begin position="1"/>
        <end position="18"/>
    </location>
</feature>
<organism evidence="2">
    <name type="scientific">marine sediment metagenome</name>
    <dbReference type="NCBI Taxonomy" id="412755"/>
    <lineage>
        <taxon>unclassified sequences</taxon>
        <taxon>metagenomes</taxon>
        <taxon>ecological metagenomes</taxon>
    </lineage>
</organism>
<protein>
    <submittedName>
        <fullName evidence="2">Uncharacterized protein</fullName>
    </submittedName>
</protein>
<feature type="region of interest" description="Disordered" evidence="1">
    <location>
        <begin position="1"/>
        <end position="31"/>
    </location>
</feature>
<evidence type="ECO:0000313" key="2">
    <source>
        <dbReference type="EMBL" id="KKN88293.1"/>
    </source>
</evidence>
<comment type="caution">
    <text evidence="2">The sequence shown here is derived from an EMBL/GenBank/DDBJ whole genome shotgun (WGS) entry which is preliminary data.</text>
</comment>
<name>A0A0F9X9M7_9ZZZZ</name>
<feature type="compositionally biased region" description="Basic residues" evidence="1">
    <location>
        <begin position="349"/>
        <end position="359"/>
    </location>
</feature>
<dbReference type="AlphaFoldDB" id="A0A0F9X9M7"/>
<reference evidence="2" key="1">
    <citation type="journal article" date="2015" name="Nature">
        <title>Complex archaea that bridge the gap between prokaryotes and eukaryotes.</title>
        <authorList>
            <person name="Spang A."/>
            <person name="Saw J.H."/>
            <person name="Jorgensen S.L."/>
            <person name="Zaremba-Niedzwiedzka K."/>
            <person name="Martijn J."/>
            <person name="Lind A.E."/>
            <person name="van Eijk R."/>
            <person name="Schleper C."/>
            <person name="Guy L."/>
            <person name="Ettema T.J."/>
        </authorList>
    </citation>
    <scope>NUCLEOTIDE SEQUENCE</scope>
</reference>
<gene>
    <name evidence="2" type="ORF">LCGC14_0248550</name>
</gene>